<dbReference type="SUPFAM" id="SSF52540">
    <property type="entry name" value="P-loop containing nucleoside triphosphate hydrolases"/>
    <property type="match status" value="1"/>
</dbReference>
<dbReference type="GO" id="GO:0052381">
    <property type="term" value="F:tRNA dimethylallyltransferase activity"/>
    <property type="evidence" value="ECO:0007669"/>
    <property type="project" value="UniProtKB-UniRule"/>
</dbReference>
<evidence type="ECO:0000256" key="11">
    <source>
        <dbReference type="RuleBase" id="RU003783"/>
    </source>
</evidence>
<keyword evidence="8 10" id="KW-0460">Magnesium</keyword>
<comment type="function">
    <text evidence="2 10 12">Catalyzes the transfer of a dimethylallyl group onto the adenine at position 37 in tRNAs that read codons beginning with uridine, leading to the formation of N6-(dimethylallyl)adenosine (i(6)A).</text>
</comment>
<name>A0A934KG21_9BACT</name>
<evidence type="ECO:0000256" key="9">
    <source>
        <dbReference type="ARBA" id="ARBA00049563"/>
    </source>
</evidence>
<dbReference type="RefSeq" id="WP_338178108.1">
    <property type="nucleotide sequence ID" value="NZ_JAEKNQ010000028.1"/>
</dbReference>
<evidence type="ECO:0000256" key="1">
    <source>
        <dbReference type="ARBA" id="ARBA00001946"/>
    </source>
</evidence>
<dbReference type="PANTHER" id="PTHR11088:SF60">
    <property type="entry name" value="TRNA DIMETHYLALLYLTRANSFERASE"/>
    <property type="match status" value="1"/>
</dbReference>
<dbReference type="NCBIfam" id="TIGR00174">
    <property type="entry name" value="miaA"/>
    <property type="match status" value="1"/>
</dbReference>
<evidence type="ECO:0000256" key="2">
    <source>
        <dbReference type="ARBA" id="ARBA00003213"/>
    </source>
</evidence>
<evidence type="ECO:0000256" key="5">
    <source>
        <dbReference type="ARBA" id="ARBA00022694"/>
    </source>
</evidence>
<comment type="subunit">
    <text evidence="10">Monomer.</text>
</comment>
<comment type="catalytic activity">
    <reaction evidence="9 10 11">
        <text>adenosine(37) in tRNA + dimethylallyl diphosphate = N(6)-dimethylallyladenosine(37) in tRNA + diphosphate</text>
        <dbReference type="Rhea" id="RHEA:26482"/>
        <dbReference type="Rhea" id="RHEA-COMP:10162"/>
        <dbReference type="Rhea" id="RHEA-COMP:10375"/>
        <dbReference type="ChEBI" id="CHEBI:33019"/>
        <dbReference type="ChEBI" id="CHEBI:57623"/>
        <dbReference type="ChEBI" id="CHEBI:74411"/>
        <dbReference type="ChEBI" id="CHEBI:74415"/>
        <dbReference type="EC" id="2.5.1.75"/>
    </reaction>
</comment>
<dbReference type="Proteomes" id="UP000620075">
    <property type="component" value="Unassembled WGS sequence"/>
</dbReference>
<feature type="region of interest" description="Interaction with substrate tRNA" evidence="10">
    <location>
        <begin position="38"/>
        <end position="41"/>
    </location>
</feature>
<evidence type="ECO:0000256" key="7">
    <source>
        <dbReference type="ARBA" id="ARBA00022840"/>
    </source>
</evidence>
<dbReference type="EMBL" id="JAEKNQ010000028">
    <property type="protein sequence ID" value="MBJ7602942.1"/>
    <property type="molecule type" value="Genomic_DNA"/>
</dbReference>
<reference evidence="14 15" key="1">
    <citation type="submission" date="2020-10" db="EMBL/GenBank/DDBJ databases">
        <title>Ca. Dormibacterota MAGs.</title>
        <authorList>
            <person name="Montgomery K."/>
        </authorList>
    </citation>
    <scope>NUCLEOTIDE SEQUENCE [LARGE SCALE GENOMIC DNA]</scope>
    <source>
        <strain evidence="14">SC8811_S16_3</strain>
    </source>
</reference>
<dbReference type="AlphaFoldDB" id="A0A934KG21"/>
<feature type="site" description="Interaction with substrate tRNA" evidence="10">
    <location>
        <position position="104"/>
    </location>
</feature>
<evidence type="ECO:0000256" key="8">
    <source>
        <dbReference type="ARBA" id="ARBA00022842"/>
    </source>
</evidence>
<keyword evidence="6 10" id="KW-0547">Nucleotide-binding</keyword>
<dbReference type="Pfam" id="PF01715">
    <property type="entry name" value="IPPT"/>
    <property type="match status" value="1"/>
</dbReference>
<accession>A0A934KG21</accession>
<comment type="similarity">
    <text evidence="3 10 13">Belongs to the IPP transferase family.</text>
</comment>
<dbReference type="HAMAP" id="MF_00185">
    <property type="entry name" value="IPP_trans"/>
    <property type="match status" value="1"/>
</dbReference>
<organism evidence="14 15">
    <name type="scientific">Candidatus Dormiibacter inghamiae</name>
    <dbReference type="NCBI Taxonomy" id="3127013"/>
    <lineage>
        <taxon>Bacteria</taxon>
        <taxon>Bacillati</taxon>
        <taxon>Candidatus Dormiibacterota</taxon>
        <taxon>Candidatus Dormibacteria</taxon>
        <taxon>Candidatus Dormibacterales</taxon>
        <taxon>Candidatus Dormibacteraceae</taxon>
        <taxon>Candidatus Dormiibacter</taxon>
    </lineage>
</organism>
<evidence type="ECO:0000313" key="14">
    <source>
        <dbReference type="EMBL" id="MBJ7602942.1"/>
    </source>
</evidence>
<feature type="binding site" evidence="10">
    <location>
        <begin position="15"/>
        <end position="20"/>
    </location>
    <ligand>
        <name>substrate</name>
    </ligand>
</feature>
<keyword evidence="7 10" id="KW-0067">ATP-binding</keyword>
<dbReference type="InterPro" id="IPR018022">
    <property type="entry name" value="IPT"/>
</dbReference>
<comment type="caution">
    <text evidence="10">Lacks conserved residue(s) required for the propagation of feature annotation.</text>
</comment>
<evidence type="ECO:0000313" key="15">
    <source>
        <dbReference type="Proteomes" id="UP000620075"/>
    </source>
</evidence>
<feature type="binding site" evidence="10">
    <location>
        <begin position="13"/>
        <end position="20"/>
    </location>
    <ligand>
        <name>ATP</name>
        <dbReference type="ChEBI" id="CHEBI:30616"/>
    </ligand>
</feature>
<evidence type="ECO:0000256" key="4">
    <source>
        <dbReference type="ARBA" id="ARBA00022679"/>
    </source>
</evidence>
<evidence type="ECO:0000256" key="10">
    <source>
        <dbReference type="HAMAP-Rule" id="MF_00185"/>
    </source>
</evidence>
<evidence type="ECO:0000256" key="12">
    <source>
        <dbReference type="RuleBase" id="RU003784"/>
    </source>
</evidence>
<dbReference type="Gene3D" id="3.40.50.300">
    <property type="entry name" value="P-loop containing nucleotide triphosphate hydrolases"/>
    <property type="match status" value="1"/>
</dbReference>
<dbReference type="InterPro" id="IPR027417">
    <property type="entry name" value="P-loop_NTPase"/>
</dbReference>
<protein>
    <recommendedName>
        <fullName evidence="10">tRNA dimethylallyltransferase</fullName>
        <ecNumber evidence="10">2.5.1.75</ecNumber>
    </recommendedName>
    <alternativeName>
        <fullName evidence="10">Dimethylallyl diphosphate:tRNA dimethylallyltransferase</fullName>
        <shortName evidence="10">DMAPP:tRNA dimethylallyltransferase</shortName>
        <shortName evidence="10">DMATase</shortName>
    </alternativeName>
    <alternativeName>
        <fullName evidence="10">Isopentenyl-diphosphate:tRNA isopentenyltransferase</fullName>
        <shortName evidence="10">IPP transferase</shortName>
        <shortName evidence="10">IPPT</shortName>
        <shortName evidence="10">IPTase</shortName>
    </alternativeName>
</protein>
<evidence type="ECO:0000256" key="13">
    <source>
        <dbReference type="RuleBase" id="RU003785"/>
    </source>
</evidence>
<dbReference type="PANTHER" id="PTHR11088">
    <property type="entry name" value="TRNA DIMETHYLALLYLTRANSFERASE"/>
    <property type="match status" value="1"/>
</dbReference>
<proteinExistence type="inferred from homology"/>
<keyword evidence="4 10" id="KW-0808">Transferase</keyword>
<dbReference type="EC" id="2.5.1.75" evidence="10"/>
<dbReference type="GO" id="GO:0006400">
    <property type="term" value="P:tRNA modification"/>
    <property type="evidence" value="ECO:0007669"/>
    <property type="project" value="TreeGrafter"/>
</dbReference>
<sequence length="301" mass="33223">MPTSRLTVPVLLGPTGVGKSEAAFRIARELEAEIIVCDSRQVYDQLDIATNKPSQENLRRVHHHLVGMADPRGVFSVKDFVQLAGATIAEVAGRGPLPIVEGGSMLWADALTDGFSLSGVPPDPALRRRLEGMPLEKLDALLRRLDPEANVDLRNPVRLIRAIEVLEAVGPPLARTRTRTPPVWRPLRIGLTASLATIDARLAERSRRQLERGLVQETRAALKAGVAPQAPVLTGIGYAQAVAHLQGDLPEAELEPAMNLANRRYARRQLRWLRRDSRIRWFMAESDPVPGILAYLRETLI</sequence>
<keyword evidence="5 10" id="KW-0819">tRNA processing</keyword>
<feature type="site" description="Interaction with substrate tRNA" evidence="10">
    <location>
        <position position="127"/>
    </location>
</feature>
<evidence type="ECO:0000256" key="6">
    <source>
        <dbReference type="ARBA" id="ARBA00022741"/>
    </source>
</evidence>
<comment type="caution">
    <text evidence="14">The sequence shown here is derived from an EMBL/GenBank/DDBJ whole genome shotgun (WGS) entry which is preliminary data.</text>
</comment>
<dbReference type="Gene3D" id="1.10.20.140">
    <property type="match status" value="1"/>
</dbReference>
<gene>
    <name evidence="10 14" type="primary">miaA</name>
    <name evidence="14" type="ORF">JF888_07090</name>
</gene>
<comment type="cofactor">
    <cofactor evidence="1 10">
        <name>Mg(2+)</name>
        <dbReference type="ChEBI" id="CHEBI:18420"/>
    </cofactor>
</comment>
<dbReference type="InterPro" id="IPR039657">
    <property type="entry name" value="Dimethylallyltransferase"/>
</dbReference>
<evidence type="ECO:0000256" key="3">
    <source>
        <dbReference type="ARBA" id="ARBA00005842"/>
    </source>
</evidence>
<dbReference type="GO" id="GO:0005524">
    <property type="term" value="F:ATP binding"/>
    <property type="evidence" value="ECO:0007669"/>
    <property type="project" value="UniProtKB-UniRule"/>
</dbReference>